<keyword evidence="5" id="KW-0496">Mitochondrion</keyword>
<keyword evidence="8" id="KW-1185">Reference proteome</keyword>
<dbReference type="AlphaFoldDB" id="A0A1Y2HYV5"/>
<dbReference type="EMBL" id="MCFL01000007">
    <property type="protein sequence ID" value="ORZ38913.1"/>
    <property type="molecule type" value="Genomic_DNA"/>
</dbReference>
<dbReference type="Gene3D" id="1.10.287.810">
    <property type="entry name" value="Mitochondrial import inner membrane translocase subunit tim13 like domains"/>
    <property type="match status" value="1"/>
</dbReference>
<feature type="domain" description="Tim10-like" evidence="6">
    <location>
        <begin position="24"/>
        <end position="85"/>
    </location>
</feature>
<comment type="caution">
    <text evidence="7">The sequence shown here is derived from an EMBL/GenBank/DDBJ whole genome shotgun (WGS) entry which is preliminary data.</text>
</comment>
<keyword evidence="5" id="KW-0813">Transport</keyword>
<keyword evidence="4 5" id="KW-0811">Translocation</keyword>
<dbReference type="GO" id="GO:0015031">
    <property type="term" value="P:protein transport"/>
    <property type="evidence" value="ECO:0007669"/>
    <property type="project" value="UniProtKB-KW"/>
</dbReference>
<comment type="domain">
    <text evidence="5">The twin CX3C motif contains 4 conserved Cys residues that form 2 disulfide bonds in the mitochondrial intermembrane space.</text>
</comment>
<evidence type="ECO:0000259" key="6">
    <source>
        <dbReference type="Pfam" id="PF02953"/>
    </source>
</evidence>
<evidence type="ECO:0000256" key="2">
    <source>
        <dbReference type="ARBA" id="ARBA00022792"/>
    </source>
</evidence>
<comment type="subcellular location">
    <subcellularLocation>
        <location evidence="5">Mitochondrion inner membrane</location>
        <topology evidence="5">Peripheral membrane protein</topology>
        <orientation evidence="5">Intermembrane side</orientation>
    </subcellularLocation>
</comment>
<dbReference type="STRING" id="765915.A0A1Y2HYV5"/>
<keyword evidence="2 5" id="KW-0999">Mitochondrion inner membrane</keyword>
<sequence length="86" mass="9508">MSALAASAATQQLDAASQQELQAFLESENSKARVQSQVHTFTEMCFNKCVTKAGNRLSSSEESCLSNCVERFLDTSIFIVKRLQSR</sequence>
<keyword evidence="5" id="KW-1015">Disulfide bond</keyword>
<evidence type="ECO:0000256" key="4">
    <source>
        <dbReference type="ARBA" id="ARBA00023010"/>
    </source>
</evidence>
<organism evidence="7 8">
    <name type="scientific">Catenaria anguillulae PL171</name>
    <dbReference type="NCBI Taxonomy" id="765915"/>
    <lineage>
        <taxon>Eukaryota</taxon>
        <taxon>Fungi</taxon>
        <taxon>Fungi incertae sedis</taxon>
        <taxon>Blastocladiomycota</taxon>
        <taxon>Blastocladiomycetes</taxon>
        <taxon>Blastocladiales</taxon>
        <taxon>Catenariaceae</taxon>
        <taxon>Catenaria</taxon>
    </lineage>
</organism>
<dbReference type="Pfam" id="PF02953">
    <property type="entry name" value="zf-Tim10_DDP"/>
    <property type="match status" value="1"/>
</dbReference>
<comment type="function">
    <text evidence="5">Mitochondrial intermembrane chaperone that participates in the import and insertion of some multi-pass transmembrane proteins into the mitochondrial inner membrane. Also required for the transfer of beta-barrel precursors from the TOM complex to the sorting and assembly machinery (SAM complex) of the outer membrane. Acts as a chaperone-like protein that protects the hydrophobic precursors from aggregation and guide them through the mitochondrial intermembrane space.</text>
</comment>
<keyword evidence="2 5" id="KW-0472">Membrane</keyword>
<gene>
    <name evidence="7" type="ORF">BCR44DRAFT_1428060</name>
</gene>
<dbReference type="InterPro" id="IPR035427">
    <property type="entry name" value="Tim10-like_dom_sf"/>
</dbReference>
<reference evidence="7 8" key="1">
    <citation type="submission" date="2016-07" db="EMBL/GenBank/DDBJ databases">
        <title>Pervasive Adenine N6-methylation of Active Genes in Fungi.</title>
        <authorList>
            <consortium name="DOE Joint Genome Institute"/>
            <person name="Mondo S.J."/>
            <person name="Dannebaum R.O."/>
            <person name="Kuo R.C."/>
            <person name="Labutti K."/>
            <person name="Haridas S."/>
            <person name="Kuo A."/>
            <person name="Salamov A."/>
            <person name="Ahrendt S.R."/>
            <person name="Lipzen A."/>
            <person name="Sullivan W."/>
            <person name="Andreopoulos W.B."/>
            <person name="Clum A."/>
            <person name="Lindquist E."/>
            <person name="Daum C."/>
            <person name="Ramamoorthy G.K."/>
            <person name="Gryganskyi A."/>
            <person name="Culley D."/>
            <person name="Magnuson J.K."/>
            <person name="James T.Y."/>
            <person name="O'Malley M.A."/>
            <person name="Stajich J.E."/>
            <person name="Spatafora J.W."/>
            <person name="Visel A."/>
            <person name="Grigoriev I.V."/>
        </authorList>
    </citation>
    <scope>NUCLEOTIDE SEQUENCE [LARGE SCALE GENOMIC DNA]</scope>
    <source>
        <strain evidence="7 8">PL171</strain>
    </source>
</reference>
<accession>A0A1Y2HYV5</accession>
<keyword evidence="3 5" id="KW-0653">Protein transport</keyword>
<evidence type="ECO:0000256" key="5">
    <source>
        <dbReference type="RuleBase" id="RU367043"/>
    </source>
</evidence>
<comment type="subunit">
    <text evidence="5">Heterohexamer.</text>
</comment>
<dbReference type="SUPFAM" id="SSF144122">
    <property type="entry name" value="Tim10-like"/>
    <property type="match status" value="1"/>
</dbReference>
<dbReference type="GO" id="GO:0005743">
    <property type="term" value="C:mitochondrial inner membrane"/>
    <property type="evidence" value="ECO:0007669"/>
    <property type="project" value="UniProtKB-SubCell"/>
</dbReference>
<comment type="similarity">
    <text evidence="1 5">Belongs to the small Tim family.</text>
</comment>
<evidence type="ECO:0000313" key="8">
    <source>
        <dbReference type="Proteomes" id="UP000193411"/>
    </source>
</evidence>
<evidence type="ECO:0000256" key="3">
    <source>
        <dbReference type="ARBA" id="ARBA00022927"/>
    </source>
</evidence>
<dbReference type="OrthoDB" id="344165at2759"/>
<feature type="non-terminal residue" evidence="7">
    <location>
        <position position="86"/>
    </location>
</feature>
<dbReference type="Proteomes" id="UP000193411">
    <property type="component" value="Unassembled WGS sequence"/>
</dbReference>
<evidence type="ECO:0000313" key="7">
    <source>
        <dbReference type="EMBL" id="ORZ38913.1"/>
    </source>
</evidence>
<dbReference type="InterPro" id="IPR004217">
    <property type="entry name" value="Tim10-like"/>
</dbReference>
<proteinExistence type="inferred from homology"/>
<protein>
    <recommendedName>
        <fullName evidence="5">Mitochondrial import inner membrane translocase subunit</fullName>
    </recommendedName>
</protein>
<evidence type="ECO:0000256" key="1">
    <source>
        <dbReference type="ARBA" id="ARBA00006720"/>
    </source>
</evidence>
<keyword evidence="5" id="KW-0143">Chaperone</keyword>
<name>A0A1Y2HYV5_9FUNG</name>